<dbReference type="RefSeq" id="WP_340530218.1">
    <property type="nucleotide sequence ID" value="NZ_FMSH01000503.1"/>
</dbReference>
<protein>
    <submittedName>
        <fullName evidence="2">Uncharacterized protein</fullName>
    </submittedName>
</protein>
<organism evidence="2">
    <name type="scientific">Cupriavidus necator</name>
    <name type="common">Alcaligenes eutrophus</name>
    <name type="synonym">Ralstonia eutropha</name>
    <dbReference type="NCBI Taxonomy" id="106590"/>
    <lineage>
        <taxon>Bacteria</taxon>
        <taxon>Pseudomonadati</taxon>
        <taxon>Pseudomonadota</taxon>
        <taxon>Betaproteobacteria</taxon>
        <taxon>Burkholderiales</taxon>
        <taxon>Burkholderiaceae</taxon>
        <taxon>Cupriavidus</taxon>
    </lineage>
</organism>
<reference evidence="2" key="1">
    <citation type="submission" date="2016-09" db="EMBL/GenBank/DDBJ databases">
        <authorList>
            <person name="Capua I."/>
            <person name="De Benedictis P."/>
            <person name="Joannis T."/>
            <person name="Lombin L.H."/>
            <person name="Cattoli G."/>
        </authorList>
    </citation>
    <scope>NUCLEOTIDE SEQUENCE</scope>
    <source>
        <strain evidence="2">B9</strain>
    </source>
</reference>
<feature type="compositionally biased region" description="Basic and acidic residues" evidence="1">
    <location>
        <begin position="13"/>
        <end position="22"/>
    </location>
</feature>
<feature type="region of interest" description="Disordered" evidence="1">
    <location>
        <begin position="1"/>
        <end position="22"/>
    </location>
</feature>
<evidence type="ECO:0000313" key="2">
    <source>
        <dbReference type="EMBL" id="SCU98935.1"/>
    </source>
</evidence>
<name>A0A1K0IQW1_CUPNE</name>
<gene>
    <name evidence="2" type="ORF">CNECB9_560039</name>
</gene>
<proteinExistence type="predicted"/>
<evidence type="ECO:0000256" key="1">
    <source>
        <dbReference type="SAM" id="MobiDB-lite"/>
    </source>
</evidence>
<dbReference type="EMBL" id="FMSH01000503">
    <property type="protein sequence ID" value="SCU98935.1"/>
    <property type="molecule type" value="Genomic_DNA"/>
</dbReference>
<dbReference type="AlphaFoldDB" id="A0A1K0IQW1"/>
<sequence>MSWSDVQYGEQQGARREQAARVRDNRANAQAIDQWEAYSNRLKAQLDSATKEQVFGQASLDAQTAMLRRLEAELRRLDPNNPLLREENQRQVKAQAMADTLAKHGYRYDTKTYQLSKSR</sequence>
<accession>A0A1K0IQW1</accession>